<accession>A0A2V2N312</accession>
<feature type="region of interest" description="Disordered" evidence="1">
    <location>
        <begin position="33"/>
        <end position="85"/>
    </location>
</feature>
<name>A0A2V2N312_9EURY</name>
<evidence type="ECO:0008006" key="4">
    <source>
        <dbReference type="Google" id="ProtNLM"/>
    </source>
</evidence>
<comment type="caution">
    <text evidence="2">The sequence shown here is derived from an EMBL/GenBank/DDBJ whole genome shotgun (WGS) entry which is preliminary data.</text>
</comment>
<sequence length="125" mass="14158">MTLEEKVSALPSHLREQVEDYIDFLLSRMDESEDAPDLPFTAESVQVRTPKSLDSSSVEDSLQSYPVSSRGQKNSSGIILAEEKVPESNPDYVDFADINSRFGHTPKTEEEQRGPGRLRRLLDWM</sequence>
<gene>
    <name evidence="2" type="ORF">DLD82_11725</name>
</gene>
<dbReference type="Proteomes" id="UP000245934">
    <property type="component" value="Unassembled WGS sequence"/>
</dbReference>
<organism evidence="2 3">
    <name type="scientific">Methanospirillum stamsii</name>
    <dbReference type="NCBI Taxonomy" id="1277351"/>
    <lineage>
        <taxon>Archaea</taxon>
        <taxon>Methanobacteriati</taxon>
        <taxon>Methanobacteriota</taxon>
        <taxon>Stenosarchaea group</taxon>
        <taxon>Methanomicrobia</taxon>
        <taxon>Methanomicrobiales</taxon>
        <taxon>Methanospirillaceae</taxon>
        <taxon>Methanospirillum</taxon>
    </lineage>
</organism>
<feature type="compositionally biased region" description="Basic and acidic residues" evidence="1">
    <location>
        <begin position="106"/>
        <end position="125"/>
    </location>
</feature>
<feature type="region of interest" description="Disordered" evidence="1">
    <location>
        <begin position="102"/>
        <end position="125"/>
    </location>
</feature>
<protein>
    <recommendedName>
        <fullName evidence="4">DUF2281 domain-containing protein</fullName>
    </recommendedName>
</protein>
<dbReference type="RefSeq" id="WP_109941314.1">
    <property type="nucleotide sequence ID" value="NZ_CP176366.1"/>
</dbReference>
<reference evidence="2 3" key="1">
    <citation type="submission" date="2018-05" db="EMBL/GenBank/DDBJ databases">
        <title>Draft genome of Methanospirillum stamsii Pt1.</title>
        <authorList>
            <person name="Dueholm M.S."/>
            <person name="Nielsen P.H."/>
            <person name="Bakmann L.F."/>
            <person name="Otzen D.E."/>
        </authorList>
    </citation>
    <scope>NUCLEOTIDE SEQUENCE [LARGE SCALE GENOMIC DNA]</scope>
    <source>
        <strain evidence="2 3">Pt1</strain>
    </source>
</reference>
<evidence type="ECO:0000313" key="3">
    <source>
        <dbReference type="Proteomes" id="UP000245934"/>
    </source>
</evidence>
<feature type="compositionally biased region" description="Polar residues" evidence="1">
    <location>
        <begin position="43"/>
        <end position="77"/>
    </location>
</feature>
<evidence type="ECO:0000313" key="2">
    <source>
        <dbReference type="EMBL" id="PWR72930.1"/>
    </source>
</evidence>
<dbReference type="GeneID" id="97609102"/>
<evidence type="ECO:0000256" key="1">
    <source>
        <dbReference type="SAM" id="MobiDB-lite"/>
    </source>
</evidence>
<dbReference type="EMBL" id="QGMZ01000024">
    <property type="protein sequence ID" value="PWR72930.1"/>
    <property type="molecule type" value="Genomic_DNA"/>
</dbReference>
<dbReference type="AlphaFoldDB" id="A0A2V2N312"/>
<proteinExistence type="predicted"/>
<dbReference type="OrthoDB" id="117930at2157"/>
<keyword evidence="3" id="KW-1185">Reference proteome</keyword>